<keyword evidence="4" id="KW-1185">Reference proteome</keyword>
<keyword evidence="1" id="KW-1133">Transmembrane helix</keyword>
<protein>
    <submittedName>
        <fullName evidence="3">CPBP family intramembrane glutamic endopeptidase</fullName>
        <ecNumber evidence="3">3.4.-.-</ecNumber>
    </submittedName>
</protein>
<dbReference type="InterPro" id="IPR003675">
    <property type="entry name" value="Rce1/LyrA-like_dom"/>
</dbReference>
<accession>A0ABV2YNW9</accession>
<keyword evidence="1" id="KW-0472">Membrane</keyword>
<dbReference type="EC" id="3.4.-.-" evidence="3"/>
<name>A0ABV2YNW9_9ACTN</name>
<dbReference type="PANTHER" id="PTHR39430">
    <property type="entry name" value="MEMBRANE-ASSOCIATED PROTEASE-RELATED"/>
    <property type="match status" value="1"/>
</dbReference>
<comment type="caution">
    <text evidence="3">The sequence shown here is derived from an EMBL/GenBank/DDBJ whole genome shotgun (WGS) entry which is preliminary data.</text>
</comment>
<feature type="transmembrane region" description="Helical" evidence="1">
    <location>
        <begin position="136"/>
        <end position="155"/>
    </location>
</feature>
<dbReference type="PANTHER" id="PTHR39430:SF1">
    <property type="entry name" value="PROTEASE"/>
    <property type="match status" value="1"/>
</dbReference>
<evidence type="ECO:0000313" key="4">
    <source>
        <dbReference type="Proteomes" id="UP001550850"/>
    </source>
</evidence>
<feature type="transmembrane region" description="Helical" evidence="1">
    <location>
        <begin position="236"/>
        <end position="255"/>
    </location>
</feature>
<evidence type="ECO:0000313" key="3">
    <source>
        <dbReference type="EMBL" id="MEU3557401.1"/>
    </source>
</evidence>
<dbReference type="Pfam" id="PF02517">
    <property type="entry name" value="Rce1-like"/>
    <property type="match status" value="1"/>
</dbReference>
<evidence type="ECO:0000256" key="1">
    <source>
        <dbReference type="SAM" id="Phobius"/>
    </source>
</evidence>
<organism evidence="3 4">
    <name type="scientific">Streptomyces fragilis</name>
    <dbReference type="NCBI Taxonomy" id="67301"/>
    <lineage>
        <taxon>Bacteria</taxon>
        <taxon>Bacillati</taxon>
        <taxon>Actinomycetota</taxon>
        <taxon>Actinomycetes</taxon>
        <taxon>Kitasatosporales</taxon>
        <taxon>Streptomycetaceae</taxon>
        <taxon>Streptomyces</taxon>
    </lineage>
</organism>
<keyword evidence="3" id="KW-0378">Hydrolase</keyword>
<reference evidence="3 4" key="1">
    <citation type="submission" date="2024-06" db="EMBL/GenBank/DDBJ databases">
        <title>The Natural Products Discovery Center: Release of the First 8490 Sequenced Strains for Exploring Actinobacteria Biosynthetic Diversity.</title>
        <authorList>
            <person name="Kalkreuter E."/>
            <person name="Kautsar S.A."/>
            <person name="Yang D."/>
            <person name="Bader C.D."/>
            <person name="Teijaro C.N."/>
            <person name="Fluegel L."/>
            <person name="Davis C.M."/>
            <person name="Simpson J.R."/>
            <person name="Lauterbach L."/>
            <person name="Steele A.D."/>
            <person name="Gui C."/>
            <person name="Meng S."/>
            <person name="Li G."/>
            <person name="Viehrig K."/>
            <person name="Ye F."/>
            <person name="Su P."/>
            <person name="Kiefer A.F."/>
            <person name="Nichols A."/>
            <person name="Cepeda A.J."/>
            <person name="Yan W."/>
            <person name="Fan B."/>
            <person name="Jiang Y."/>
            <person name="Adhikari A."/>
            <person name="Zheng C.-J."/>
            <person name="Schuster L."/>
            <person name="Cowan T.M."/>
            <person name="Smanski M.J."/>
            <person name="Chevrette M.G."/>
            <person name="De Carvalho L.P.S."/>
            <person name="Shen B."/>
        </authorList>
    </citation>
    <scope>NUCLEOTIDE SEQUENCE [LARGE SCALE GENOMIC DNA]</scope>
    <source>
        <strain evidence="3 4">NPDC038104</strain>
    </source>
</reference>
<dbReference type="RefSeq" id="WP_170145185.1">
    <property type="nucleotide sequence ID" value="NZ_BEVZ01000013.1"/>
</dbReference>
<feature type="domain" description="CAAX prenyl protease 2/Lysostaphin resistance protein A-like" evidence="2">
    <location>
        <begin position="107"/>
        <end position="197"/>
    </location>
</feature>
<keyword evidence="1" id="KW-0812">Transmembrane</keyword>
<feature type="transmembrane region" description="Helical" evidence="1">
    <location>
        <begin position="71"/>
        <end position="95"/>
    </location>
</feature>
<evidence type="ECO:0000259" key="2">
    <source>
        <dbReference type="Pfam" id="PF02517"/>
    </source>
</evidence>
<dbReference type="EMBL" id="JBEZUR010000056">
    <property type="protein sequence ID" value="MEU3557401.1"/>
    <property type="molecule type" value="Genomic_DNA"/>
</dbReference>
<gene>
    <name evidence="3" type="ORF">AB0E65_24770</name>
</gene>
<feature type="transmembrane region" description="Helical" evidence="1">
    <location>
        <begin position="161"/>
        <end position="180"/>
    </location>
</feature>
<feature type="transmembrane region" description="Helical" evidence="1">
    <location>
        <begin position="101"/>
        <end position="124"/>
    </location>
</feature>
<feature type="transmembrane region" description="Helical" evidence="1">
    <location>
        <begin position="185"/>
        <end position="203"/>
    </location>
</feature>
<dbReference type="Proteomes" id="UP001550850">
    <property type="component" value="Unassembled WGS sequence"/>
</dbReference>
<sequence>MRLVRQLVAVAVVTAIGGRTVAAVQEGSPWLTLVLGVTTSVLALLVYRWVVRRTEHRAVTEVGRKGAAAGLGLGTLLGLGLFGAVIANIAFLGYYEVTGRGSLSGAAGLLGLMAAAAVTEELLFRGVLFRVLEERMGTWTAMALSGVLFGAFHLANPDADLYGALAIAVEAGGMLTAAYVATRRLWVPIGVHFGWNFAASGLFSTEVSGNGSTHGLLESVTSGPAFVTGGAFGPEGSPYALLFCALTAVVFLLVARRRGRLVPRRGRTERVAAVATLSR</sequence>
<proteinExistence type="predicted"/>
<dbReference type="GO" id="GO:0016787">
    <property type="term" value="F:hydrolase activity"/>
    <property type="evidence" value="ECO:0007669"/>
    <property type="project" value="UniProtKB-KW"/>
</dbReference>
<feature type="transmembrane region" description="Helical" evidence="1">
    <location>
        <begin position="32"/>
        <end position="50"/>
    </location>
</feature>